<comment type="caution">
    <text evidence="4">Lacks conserved residue(s) required for the propagation of feature annotation.</text>
</comment>
<evidence type="ECO:0000259" key="5">
    <source>
        <dbReference type="Pfam" id="PF00303"/>
    </source>
</evidence>
<dbReference type="EC" id="2.1.1.45" evidence="1 4"/>
<feature type="binding site" evidence="4">
    <location>
        <position position="324"/>
    </location>
    <ligand>
        <name>(6R)-5,10-methylene-5,6,7,8-tetrahydrofolate</name>
        <dbReference type="ChEBI" id="CHEBI:15636"/>
    </ligand>
</feature>
<evidence type="ECO:0000256" key="3">
    <source>
        <dbReference type="ARBA" id="ARBA00022679"/>
    </source>
</evidence>
<comment type="subunit">
    <text evidence="4">Homodimer.</text>
</comment>
<dbReference type="Pfam" id="PF00303">
    <property type="entry name" value="Thymidylat_synt"/>
    <property type="match status" value="1"/>
</dbReference>
<dbReference type="Proteomes" id="UP000718593">
    <property type="component" value="Unassembled WGS sequence"/>
</dbReference>
<dbReference type="GO" id="GO:0005829">
    <property type="term" value="C:cytosol"/>
    <property type="evidence" value="ECO:0007669"/>
    <property type="project" value="TreeGrafter"/>
</dbReference>
<dbReference type="InterPro" id="IPR000398">
    <property type="entry name" value="Thymidylate_synthase"/>
</dbReference>
<dbReference type="PANTHER" id="PTHR11548">
    <property type="entry name" value="THYMIDYLATE SYNTHASE 1"/>
    <property type="match status" value="1"/>
</dbReference>
<evidence type="ECO:0000256" key="1">
    <source>
        <dbReference type="ARBA" id="ARBA00011947"/>
    </source>
</evidence>
<keyword evidence="4" id="KW-0545">Nucleotide biosynthesis</keyword>
<keyword evidence="3 4" id="KW-0808">Transferase</keyword>
<comment type="pathway">
    <text evidence="4">Pyrimidine metabolism; dTTP biosynthesis.</text>
</comment>
<dbReference type="EMBL" id="JABZMI010000016">
    <property type="protein sequence ID" value="MBF1163800.1"/>
    <property type="molecule type" value="Genomic_DNA"/>
</dbReference>
<feature type="binding site" description="in other chain" evidence="4">
    <location>
        <position position="228"/>
    </location>
    <ligand>
        <name>dUMP</name>
        <dbReference type="ChEBI" id="CHEBI:246422"/>
        <note>ligand shared between dimeric partners</note>
    </ligand>
</feature>
<name>A0A930FYH5_9RHOO</name>
<feature type="binding site" description="in other chain" evidence="4">
    <location>
        <begin position="258"/>
        <end position="260"/>
    </location>
    <ligand>
        <name>dUMP</name>
        <dbReference type="ChEBI" id="CHEBI:246422"/>
        <note>ligand shared between dimeric partners</note>
    </ligand>
</feature>
<dbReference type="CDD" id="cd00351">
    <property type="entry name" value="TS_Pyrimidine_HMase"/>
    <property type="match status" value="1"/>
</dbReference>
<dbReference type="NCBIfam" id="TIGR03284">
    <property type="entry name" value="thym_sym"/>
    <property type="match status" value="1"/>
</dbReference>
<dbReference type="InterPro" id="IPR045097">
    <property type="entry name" value="Thymidate_synth/dCMP_Mease"/>
</dbReference>
<proteinExistence type="inferred from homology"/>
<feature type="domain" description="Thymidylate synthase/dCMP hydroxymethylase" evidence="5">
    <location>
        <begin position="3"/>
        <end position="324"/>
    </location>
</feature>
<dbReference type="InterPro" id="IPR036926">
    <property type="entry name" value="Thymidate_synth/dCMP_Mease_sf"/>
</dbReference>
<comment type="catalytic activity">
    <reaction evidence="4">
        <text>dUMP + (6R)-5,10-methylene-5,6,7,8-tetrahydrofolate = 7,8-dihydrofolate + dTMP</text>
        <dbReference type="Rhea" id="RHEA:12104"/>
        <dbReference type="ChEBI" id="CHEBI:15636"/>
        <dbReference type="ChEBI" id="CHEBI:57451"/>
        <dbReference type="ChEBI" id="CHEBI:63528"/>
        <dbReference type="ChEBI" id="CHEBI:246422"/>
        <dbReference type="EC" id="2.1.1.45"/>
    </reaction>
</comment>
<dbReference type="AlphaFoldDB" id="A0A930FYH5"/>
<comment type="subcellular location">
    <subcellularLocation>
        <location evidence="4">Cytoplasm</location>
    </subcellularLocation>
</comment>
<comment type="caution">
    <text evidence="6">The sequence shown here is derived from an EMBL/GenBank/DDBJ whole genome shotgun (WGS) entry which is preliminary data.</text>
</comment>
<feature type="binding site" description="in other chain" evidence="4">
    <location>
        <begin position="217"/>
        <end position="220"/>
    </location>
    <ligand>
        <name>dUMP</name>
        <dbReference type="ChEBI" id="CHEBI:246422"/>
        <note>ligand shared between dimeric partners</note>
    </ligand>
</feature>
<feature type="binding site" evidence="4">
    <location>
        <begin position="175"/>
        <end position="176"/>
    </location>
    <ligand>
        <name>dUMP</name>
        <dbReference type="ChEBI" id="CHEBI:246422"/>
        <note>ligand shared between dimeric partners</note>
    </ligand>
</feature>
<dbReference type="InterPro" id="IPR023451">
    <property type="entry name" value="Thymidate_synth/dCMP_Mease_dom"/>
</dbReference>
<keyword evidence="2 4" id="KW-0489">Methyltransferase</keyword>
<evidence type="ECO:0000256" key="2">
    <source>
        <dbReference type="ARBA" id="ARBA00022603"/>
    </source>
</evidence>
<dbReference type="GO" id="GO:0006231">
    <property type="term" value="P:dTMP biosynthetic process"/>
    <property type="evidence" value="ECO:0007669"/>
    <property type="project" value="UniProtKB-UniRule"/>
</dbReference>
<feature type="active site" description="Nucleophile" evidence="4">
    <location>
        <position position="195"/>
    </location>
</feature>
<dbReference type="PANTHER" id="PTHR11548:SF1">
    <property type="entry name" value="THYMIDYLATE SYNTHASE 1"/>
    <property type="match status" value="1"/>
</dbReference>
<organism evidence="6 7">
    <name type="scientific">Dechloromonas agitata</name>
    <dbReference type="NCBI Taxonomy" id="73030"/>
    <lineage>
        <taxon>Bacteria</taxon>
        <taxon>Pseudomonadati</taxon>
        <taxon>Pseudomonadota</taxon>
        <taxon>Betaproteobacteria</taxon>
        <taxon>Rhodocyclales</taxon>
        <taxon>Azonexaceae</taxon>
        <taxon>Dechloromonas</taxon>
    </lineage>
</organism>
<protein>
    <recommendedName>
        <fullName evidence="1 4">Thymidylate synthase</fullName>
        <shortName evidence="4">TS</shortName>
        <shortName evidence="4">TSase</shortName>
        <ecNumber evidence="1 4">2.1.1.45</ecNumber>
    </recommendedName>
</protein>
<sequence>MENYHQLLRLTMEQGVDQYNTRTNKLCRALVGHQVQYDLRQGFPALTTRKLPFKNIVGELLGFFRGVTSAADFRALGCHFWDINANETPAWLASPYRQGRDSLGPVYGKQWTAWVDRRIADTPAERDRLLGLGYQVRMCADDVSEEGKKTEWLMQRTINQLENALTKLLTDPSDRRVIVSGWNVAELDMMALPPCHMDYRFVAFENPRVLNLVMTIRSWDLFLGAPANIAATSIFLAIMARLAGFEPGVVTIQATNAHIYEDHFDQVRELLAREHLDAPKLILSDNIKRIERLEDVAGAFTRIEPTDITLEGYESHAAIKAPMAA</sequence>
<dbReference type="PRINTS" id="PR00108">
    <property type="entry name" value="THYMDSNTHASE"/>
</dbReference>
<feature type="binding site" evidence="4">
    <location>
        <position position="220"/>
    </location>
    <ligand>
        <name>(6R)-5,10-methylene-5,6,7,8-tetrahydrofolate</name>
        <dbReference type="ChEBI" id="CHEBI:15636"/>
    </ligand>
</feature>
<reference evidence="6" key="1">
    <citation type="submission" date="2020-04" db="EMBL/GenBank/DDBJ databases">
        <title>Deep metagenomics examines the oral microbiome during advanced dental caries in children, revealing novel taxa and co-occurrences with host molecules.</title>
        <authorList>
            <person name="Baker J.L."/>
            <person name="Morton J.T."/>
            <person name="Dinis M."/>
            <person name="Alvarez R."/>
            <person name="Tran N.C."/>
            <person name="Knight R."/>
            <person name="Edlund A."/>
        </authorList>
    </citation>
    <scope>NUCLEOTIDE SEQUENCE</scope>
    <source>
        <strain evidence="6">JCVI_32_bin.24</strain>
    </source>
</reference>
<dbReference type="SUPFAM" id="SSF55831">
    <property type="entry name" value="Thymidylate synthase/dCMP hydroxymethylase"/>
    <property type="match status" value="1"/>
</dbReference>
<dbReference type="GO" id="GO:0032259">
    <property type="term" value="P:methylation"/>
    <property type="evidence" value="ECO:0007669"/>
    <property type="project" value="UniProtKB-KW"/>
</dbReference>
<comment type="similarity">
    <text evidence="4">Belongs to the thymidylate synthase family. Bacterial-type ThyA subfamily.</text>
</comment>
<evidence type="ECO:0000313" key="6">
    <source>
        <dbReference type="EMBL" id="MBF1163800.1"/>
    </source>
</evidence>
<dbReference type="GO" id="GO:0006235">
    <property type="term" value="P:dTTP biosynthetic process"/>
    <property type="evidence" value="ECO:0007669"/>
    <property type="project" value="UniProtKB-UniRule"/>
</dbReference>
<dbReference type="Gene3D" id="3.30.572.10">
    <property type="entry name" value="Thymidylate synthase/dCMP hydroxymethylase domain"/>
    <property type="match status" value="1"/>
</dbReference>
<feature type="binding site" description="in other chain" evidence="4">
    <location>
        <position position="22"/>
    </location>
    <ligand>
        <name>dUMP</name>
        <dbReference type="ChEBI" id="CHEBI:246422"/>
        <note>ligand shared between dimeric partners</note>
    </ligand>
</feature>
<dbReference type="HAMAP" id="MF_00008">
    <property type="entry name" value="Thymidy_synth_bact"/>
    <property type="match status" value="1"/>
</dbReference>
<keyword evidence="4" id="KW-0963">Cytoplasm</keyword>
<dbReference type="GO" id="GO:0004799">
    <property type="term" value="F:thymidylate synthase activity"/>
    <property type="evidence" value="ECO:0007669"/>
    <property type="project" value="UniProtKB-UniRule"/>
</dbReference>
<comment type="function">
    <text evidence="4">Catalyzes the reductive methylation of 2'-deoxyuridine-5'-monophosphate (dUMP) to 2'-deoxythymidine-5'-monophosphate (dTMP) while utilizing 5,10-methylenetetrahydrofolate (mTHF) as the methyl donor and reductant in the reaction, yielding dihydrofolate (DHF) as a by-product. This enzymatic reaction provides an intracellular de novo source of dTMP, an essential precursor for DNA biosynthesis.</text>
</comment>
<evidence type="ECO:0000313" key="7">
    <source>
        <dbReference type="Proteomes" id="UP000718593"/>
    </source>
</evidence>
<evidence type="ECO:0000256" key="4">
    <source>
        <dbReference type="HAMAP-Rule" id="MF_00008"/>
    </source>
</evidence>
<gene>
    <name evidence="4 6" type="primary">thyA</name>
    <name evidence="6" type="ORF">HXL68_02040</name>
</gene>
<accession>A0A930FYH5</accession>